<protein>
    <recommendedName>
        <fullName evidence="2">Polysaccharide lyase 14 domain-containing protein</fullName>
    </recommendedName>
</protein>
<dbReference type="Pfam" id="PF21294">
    <property type="entry name" value="Polysacc_lyase_14"/>
    <property type="match status" value="1"/>
</dbReference>
<dbReference type="PANTHER" id="PTHR40124:SF1">
    <property type="entry name" value="DISAGGREGATASE RELATED REPEAT PROTEIN"/>
    <property type="match status" value="1"/>
</dbReference>
<dbReference type="Gene3D" id="2.60.120.200">
    <property type="match status" value="1"/>
</dbReference>
<dbReference type="InterPro" id="IPR048958">
    <property type="entry name" value="Polysacc_lyase_14"/>
</dbReference>
<proteinExistence type="predicted"/>
<comment type="caution">
    <text evidence="3">The sequence shown here is derived from an EMBL/GenBank/DDBJ whole genome shotgun (WGS) entry which is preliminary data.</text>
</comment>
<name>A0A9X2KVL1_9GAMM</name>
<feature type="signal peptide" evidence="1">
    <location>
        <begin position="1"/>
        <end position="23"/>
    </location>
</feature>
<dbReference type="Proteomes" id="UP001139319">
    <property type="component" value="Unassembled WGS sequence"/>
</dbReference>
<evidence type="ECO:0000256" key="1">
    <source>
        <dbReference type="SAM" id="SignalP"/>
    </source>
</evidence>
<dbReference type="RefSeq" id="WP_253966445.1">
    <property type="nucleotide sequence ID" value="NZ_JAMFTH010000001.1"/>
</dbReference>
<keyword evidence="1" id="KW-0732">Signal</keyword>
<sequence length="271" mass="29892">MKLTPFITAACCLTFLHYPLASASDLPHRFTFTEGSWIEHWNTPWQARLGSTQVVATPKAPGSDQSLLISYPKGAVGPEEGGVQFPIVLDGIEGFEAYYSSLTLDYCLKFKPGFDFVKGGKLPGLMGSEGAWARSGGDQPDGSNGWTLRYMWRQNGRAVVYAYLPPSPNGRYGNEQWGQDIELGKSFVPGRWHCLKQSVKVNDMGEENGELHVWFDGEKVLSRTDISYRLADTTAGLVGGIYVSTFHGGNTPDWGPSRDSHLLLNDLRLSH</sequence>
<accession>A0A9X2KVL1</accession>
<evidence type="ECO:0000313" key="4">
    <source>
        <dbReference type="Proteomes" id="UP001139319"/>
    </source>
</evidence>
<reference evidence="3" key="2">
    <citation type="submission" date="2023-01" db="EMBL/GenBank/DDBJ databases">
        <title>Gilvimarinus xylanilyticus HB14 isolated from Caulerpa lentillifera aquaculture base in Hainan, China.</title>
        <authorList>
            <person name="Zhang Y.-J."/>
        </authorList>
    </citation>
    <scope>NUCLEOTIDE SEQUENCE</scope>
    <source>
        <strain evidence="3">HB14</strain>
    </source>
</reference>
<feature type="domain" description="Polysaccharide lyase 14" evidence="2">
    <location>
        <begin position="63"/>
        <end position="265"/>
    </location>
</feature>
<gene>
    <name evidence="3" type="ORF">M6D89_02450</name>
</gene>
<dbReference type="PANTHER" id="PTHR40124">
    <property type="match status" value="1"/>
</dbReference>
<dbReference type="EMBL" id="JAMFTH010000001">
    <property type="protein sequence ID" value="MCP8898155.1"/>
    <property type="molecule type" value="Genomic_DNA"/>
</dbReference>
<keyword evidence="4" id="KW-1185">Reference proteome</keyword>
<evidence type="ECO:0000259" key="2">
    <source>
        <dbReference type="Pfam" id="PF21294"/>
    </source>
</evidence>
<reference evidence="3" key="1">
    <citation type="submission" date="2022-05" db="EMBL/GenBank/DDBJ databases">
        <authorList>
            <person name="Sun H.-N."/>
        </authorList>
    </citation>
    <scope>NUCLEOTIDE SEQUENCE</scope>
    <source>
        <strain evidence="3">HB14</strain>
    </source>
</reference>
<organism evidence="3 4">
    <name type="scientific">Gilvimarinus xylanilyticus</name>
    <dbReference type="NCBI Taxonomy" id="2944139"/>
    <lineage>
        <taxon>Bacteria</taxon>
        <taxon>Pseudomonadati</taxon>
        <taxon>Pseudomonadota</taxon>
        <taxon>Gammaproteobacteria</taxon>
        <taxon>Cellvibrionales</taxon>
        <taxon>Cellvibrionaceae</taxon>
        <taxon>Gilvimarinus</taxon>
    </lineage>
</organism>
<evidence type="ECO:0000313" key="3">
    <source>
        <dbReference type="EMBL" id="MCP8898155.1"/>
    </source>
</evidence>
<feature type="chain" id="PRO_5040943613" description="Polysaccharide lyase 14 domain-containing protein" evidence="1">
    <location>
        <begin position="24"/>
        <end position="271"/>
    </location>
</feature>
<dbReference type="AlphaFoldDB" id="A0A9X2KVL1"/>